<feature type="domain" description="DUF4365" evidence="1">
    <location>
        <begin position="13"/>
        <end position="140"/>
    </location>
</feature>
<name>A0A2R5FBV7_9PROT</name>
<gene>
    <name evidence="2" type="ORF">NMK_3308</name>
</gene>
<evidence type="ECO:0000259" key="1">
    <source>
        <dbReference type="Pfam" id="PF14280"/>
    </source>
</evidence>
<dbReference type="Proteomes" id="UP000245081">
    <property type="component" value="Unassembled WGS sequence"/>
</dbReference>
<dbReference type="EMBL" id="BDOQ01000019">
    <property type="protein sequence ID" value="GBG15697.1"/>
    <property type="molecule type" value="Genomic_DNA"/>
</dbReference>
<evidence type="ECO:0000313" key="2">
    <source>
        <dbReference type="EMBL" id="GBG15697.1"/>
    </source>
</evidence>
<dbReference type="InterPro" id="IPR025375">
    <property type="entry name" value="DUF4365"/>
</dbReference>
<dbReference type="AlphaFoldDB" id="A0A2R5FBV7"/>
<proteinExistence type="predicted"/>
<organism evidence="2 3">
    <name type="scientific">Novimethylophilus kurashikiensis</name>
    <dbReference type="NCBI Taxonomy" id="1825523"/>
    <lineage>
        <taxon>Bacteria</taxon>
        <taxon>Pseudomonadati</taxon>
        <taxon>Pseudomonadota</taxon>
        <taxon>Betaproteobacteria</taxon>
        <taxon>Nitrosomonadales</taxon>
        <taxon>Methylophilaceae</taxon>
        <taxon>Novimethylophilus</taxon>
    </lineage>
</organism>
<sequence length="336" mass="39563">MQLPKRSDQHIIESDSFTALRQVLPRQWVIREVSERDYGIDLYIEIVGREQLLSGDMAALQLKGKKALKFVNGRATFSGIKRETLNYWLSLPVPVFLCAVCLTTRKCYWANIKSQNRQGRFGSSSKTVSIQLTNEDDFSDNGLMAFSISYTREKRWPEIENAIEKSLMLFNTLGPLVLICKRSQGNLPCSTTIQYLVNQHYEYHWLLSKYLLGKKPKLLSYWYEQNISYQASTNLPPSLTLYYKVLQDLFRSTLGDYRDSIIAAYELVMELQAHYFAHRFPFLFAHLEARPHTFLMDDWYSRYFFDEYENETAYPEMLYFEDFNEFDPDLDELIRS</sequence>
<protein>
    <recommendedName>
        <fullName evidence="1">DUF4365 domain-containing protein</fullName>
    </recommendedName>
</protein>
<evidence type="ECO:0000313" key="3">
    <source>
        <dbReference type="Proteomes" id="UP000245081"/>
    </source>
</evidence>
<accession>A0A2R5FBV7</accession>
<dbReference type="Pfam" id="PF14280">
    <property type="entry name" value="DUF4365"/>
    <property type="match status" value="1"/>
</dbReference>
<comment type="caution">
    <text evidence="2">The sequence shown here is derived from an EMBL/GenBank/DDBJ whole genome shotgun (WGS) entry which is preliminary data.</text>
</comment>
<reference evidence="2 3" key="1">
    <citation type="journal article" date="2018" name="Environ. Microbiol.">
        <title>Isolation and genomic characterization of Novimethylophilus kurashikiensis gen. nov. sp. nov., a new lanthanide-dependent methylotrophic species of Methylophilaceae.</title>
        <authorList>
            <person name="Lv H."/>
            <person name="Sahin N."/>
            <person name="Tani A."/>
        </authorList>
    </citation>
    <scope>NUCLEOTIDE SEQUENCE [LARGE SCALE GENOMIC DNA]</scope>
    <source>
        <strain evidence="2 3">La2-4</strain>
    </source>
</reference>
<keyword evidence="3" id="KW-1185">Reference proteome</keyword>